<comment type="similarity">
    <text evidence="7 8">Belongs to the SFT2 family.</text>
</comment>
<accession>A0A1L0B8M5</accession>
<dbReference type="GO" id="GO:0000139">
    <property type="term" value="C:Golgi membrane"/>
    <property type="evidence" value="ECO:0007669"/>
    <property type="project" value="UniProtKB-SubCell"/>
</dbReference>
<dbReference type="InterPro" id="IPR007305">
    <property type="entry name" value="Vesicle_transpt_Got1/SFT2"/>
</dbReference>
<sequence length="208" mass="23386">MSQPESDFRAQFGNWANRNNTSSRPAIPALSDWSDYVRSGANNLYDSLPSYNTSTSSTQEPQWFQMSRFERVVGFGCCLGASLLCFFMSFFLFPVLALKPTKFAFLWLMGSLLFVVSFGLLQGPNAYVKHLTSKDRILFTSVFFASVLTTMYCAAILKSTILTILASVVELFAILYYIFSYFPFGATTVTWFTSYIVGYVGGFFTSML</sequence>
<dbReference type="Pfam" id="PF04178">
    <property type="entry name" value="Got1"/>
    <property type="match status" value="1"/>
</dbReference>
<organism evidence="9 10">
    <name type="scientific">Sungouiella intermedia</name>
    <dbReference type="NCBI Taxonomy" id="45354"/>
    <lineage>
        <taxon>Eukaryota</taxon>
        <taxon>Fungi</taxon>
        <taxon>Dikarya</taxon>
        <taxon>Ascomycota</taxon>
        <taxon>Saccharomycotina</taxon>
        <taxon>Pichiomycetes</taxon>
        <taxon>Metschnikowiaceae</taxon>
        <taxon>Sungouiella</taxon>
    </lineage>
</organism>
<comment type="function">
    <text evidence="8">Nonessential protein required for the fusion of transport vesicles derived from the endocytic pathway with the Golgi complex.</text>
</comment>
<comment type="subcellular location">
    <subcellularLocation>
        <location evidence="8">Golgi apparatus membrane</location>
        <topology evidence="8">Multi-pass membrane protein</topology>
    </subcellularLocation>
    <subcellularLocation>
        <location evidence="1">Membrane</location>
        <topology evidence="1">Multi-pass membrane protein</topology>
    </subcellularLocation>
</comment>
<evidence type="ECO:0000256" key="8">
    <source>
        <dbReference type="RuleBase" id="RU363111"/>
    </source>
</evidence>
<evidence type="ECO:0000256" key="2">
    <source>
        <dbReference type="ARBA" id="ARBA00022448"/>
    </source>
</evidence>
<feature type="transmembrane region" description="Helical" evidence="8">
    <location>
        <begin position="72"/>
        <end position="97"/>
    </location>
</feature>
<proteinExistence type="inferred from homology"/>
<protein>
    <recommendedName>
        <fullName evidence="8">Protein transport protein SFT2</fullName>
    </recommendedName>
</protein>
<dbReference type="InterPro" id="IPR011691">
    <property type="entry name" value="Vesicle_transpt_SFT2"/>
</dbReference>
<evidence type="ECO:0000256" key="5">
    <source>
        <dbReference type="ARBA" id="ARBA00022989"/>
    </source>
</evidence>
<dbReference type="PANTHER" id="PTHR23137">
    <property type="entry name" value="VESICLE TRANSPORT PROTEIN-RELATED"/>
    <property type="match status" value="1"/>
</dbReference>
<keyword evidence="6 8" id="KW-0472">Membrane</keyword>
<keyword evidence="4 8" id="KW-0653">Protein transport</keyword>
<gene>
    <name evidence="9" type="ORF">SAMEA4029010_CIC11G00000003212</name>
</gene>
<evidence type="ECO:0000256" key="7">
    <source>
        <dbReference type="ARBA" id="ARBA00025800"/>
    </source>
</evidence>
<evidence type="ECO:0000256" key="1">
    <source>
        <dbReference type="ARBA" id="ARBA00004141"/>
    </source>
</evidence>
<name>A0A1L0B8M5_9ASCO</name>
<keyword evidence="5 8" id="KW-1133">Transmembrane helix</keyword>
<dbReference type="GO" id="GO:0016192">
    <property type="term" value="P:vesicle-mediated transport"/>
    <property type="evidence" value="ECO:0007669"/>
    <property type="project" value="InterPro"/>
</dbReference>
<dbReference type="Proteomes" id="UP000182334">
    <property type="component" value="Chromosome I"/>
</dbReference>
<dbReference type="OrthoDB" id="660759at2759"/>
<dbReference type="STRING" id="45354.A0A1L0B8M5"/>
<dbReference type="EMBL" id="LT635756">
    <property type="protein sequence ID" value="SGZ46508.1"/>
    <property type="molecule type" value="Genomic_DNA"/>
</dbReference>
<evidence type="ECO:0000256" key="6">
    <source>
        <dbReference type="ARBA" id="ARBA00023136"/>
    </source>
</evidence>
<keyword evidence="3 8" id="KW-0812">Transmembrane</keyword>
<feature type="transmembrane region" description="Helical" evidence="8">
    <location>
        <begin position="137"/>
        <end position="157"/>
    </location>
</feature>
<feature type="transmembrane region" description="Helical" evidence="8">
    <location>
        <begin position="189"/>
        <end position="207"/>
    </location>
</feature>
<keyword evidence="2 8" id="KW-0813">Transport</keyword>
<keyword evidence="8" id="KW-0333">Golgi apparatus</keyword>
<evidence type="ECO:0000313" key="9">
    <source>
        <dbReference type="EMBL" id="SGZ46508.1"/>
    </source>
</evidence>
<keyword evidence="10" id="KW-1185">Reference proteome</keyword>
<feature type="transmembrane region" description="Helical" evidence="8">
    <location>
        <begin position="103"/>
        <end position="121"/>
    </location>
</feature>
<evidence type="ECO:0000313" key="10">
    <source>
        <dbReference type="Proteomes" id="UP000182334"/>
    </source>
</evidence>
<dbReference type="PANTHER" id="PTHR23137:SF36">
    <property type="entry name" value="VESICLE TRANSPORT PROTEIN SFT2C"/>
    <property type="match status" value="1"/>
</dbReference>
<evidence type="ECO:0000256" key="4">
    <source>
        <dbReference type="ARBA" id="ARBA00022927"/>
    </source>
</evidence>
<dbReference type="GO" id="GO:0015031">
    <property type="term" value="P:protein transport"/>
    <property type="evidence" value="ECO:0007669"/>
    <property type="project" value="UniProtKB-KW"/>
</dbReference>
<dbReference type="AlphaFoldDB" id="A0A1L0B8M5"/>
<evidence type="ECO:0000256" key="3">
    <source>
        <dbReference type="ARBA" id="ARBA00022692"/>
    </source>
</evidence>
<reference evidence="9 10" key="1">
    <citation type="submission" date="2016-10" db="EMBL/GenBank/DDBJ databases">
        <authorList>
            <person name="de Groot N.N."/>
        </authorList>
    </citation>
    <scope>NUCLEOTIDE SEQUENCE [LARGE SCALE GENOMIC DNA]</scope>
    <source>
        <strain evidence="9 10">CBS 141442</strain>
    </source>
</reference>